<sequence length="61" mass="6550">MTMSRWPSAAVALRMNVSPPATLETSPTIPMHELPIFVAASVTRLASRPQIATRTPSFANA</sequence>
<organism evidence="1">
    <name type="scientific">freshwater metagenome</name>
    <dbReference type="NCBI Taxonomy" id="449393"/>
    <lineage>
        <taxon>unclassified sequences</taxon>
        <taxon>metagenomes</taxon>
        <taxon>ecological metagenomes</taxon>
    </lineage>
</organism>
<name>A0A6J7UGB0_9ZZZZ</name>
<dbReference type="EMBL" id="CAFBQV010000104">
    <property type="protein sequence ID" value="CAB5065069.1"/>
    <property type="molecule type" value="Genomic_DNA"/>
</dbReference>
<reference evidence="1" key="1">
    <citation type="submission" date="2020-05" db="EMBL/GenBank/DDBJ databases">
        <authorList>
            <person name="Chiriac C."/>
            <person name="Salcher M."/>
            <person name="Ghai R."/>
            <person name="Kavagutti S V."/>
        </authorList>
    </citation>
    <scope>NUCLEOTIDE SEQUENCE</scope>
</reference>
<evidence type="ECO:0000313" key="1">
    <source>
        <dbReference type="EMBL" id="CAB5065069.1"/>
    </source>
</evidence>
<accession>A0A6J7UGB0</accession>
<gene>
    <name evidence="1" type="ORF">UFOPK4345_00756</name>
</gene>
<dbReference type="AlphaFoldDB" id="A0A6J7UGB0"/>
<protein>
    <submittedName>
        <fullName evidence="1">Unannotated protein</fullName>
    </submittedName>
</protein>
<proteinExistence type="predicted"/>